<dbReference type="Proteomes" id="UP000230069">
    <property type="component" value="Unassembled WGS sequence"/>
</dbReference>
<gene>
    <name evidence="1" type="ORF">AQUCO_01100029v1</name>
</gene>
<protein>
    <submittedName>
        <fullName evidence="1">Uncharacterized protein</fullName>
    </submittedName>
</protein>
<organism evidence="1 2">
    <name type="scientific">Aquilegia coerulea</name>
    <name type="common">Rocky mountain columbine</name>
    <dbReference type="NCBI Taxonomy" id="218851"/>
    <lineage>
        <taxon>Eukaryota</taxon>
        <taxon>Viridiplantae</taxon>
        <taxon>Streptophyta</taxon>
        <taxon>Embryophyta</taxon>
        <taxon>Tracheophyta</taxon>
        <taxon>Spermatophyta</taxon>
        <taxon>Magnoliopsida</taxon>
        <taxon>Ranunculales</taxon>
        <taxon>Ranunculaceae</taxon>
        <taxon>Thalictroideae</taxon>
        <taxon>Aquilegia</taxon>
    </lineage>
</organism>
<evidence type="ECO:0000313" key="2">
    <source>
        <dbReference type="Proteomes" id="UP000230069"/>
    </source>
</evidence>
<dbReference type="AlphaFoldDB" id="A0A2G5E582"/>
<sequence>MIHWATKGQLLNRETGRKCCPMLFMLQTYRRFILIWKGNGSVSMYPVLHNQTFVLVGHSFLLPSNVSFEEYHRNLKQILCRCVPHC</sequence>
<keyword evidence="2" id="KW-1185">Reference proteome</keyword>
<reference evidence="1 2" key="1">
    <citation type="submission" date="2017-09" db="EMBL/GenBank/DDBJ databases">
        <title>WGS assembly of Aquilegia coerulea Goldsmith.</title>
        <authorList>
            <person name="Hodges S."/>
            <person name="Kramer E."/>
            <person name="Nordborg M."/>
            <person name="Tomkins J."/>
            <person name="Borevitz J."/>
            <person name="Derieg N."/>
            <person name="Yan J."/>
            <person name="Mihaltcheva S."/>
            <person name="Hayes R.D."/>
            <person name="Rokhsar D."/>
        </authorList>
    </citation>
    <scope>NUCLEOTIDE SEQUENCE [LARGE SCALE GENOMIC DNA]</scope>
    <source>
        <strain evidence="2">cv. Goldsmith</strain>
    </source>
</reference>
<dbReference type="EMBL" id="KZ305028">
    <property type="protein sequence ID" value="PIA50928.1"/>
    <property type="molecule type" value="Genomic_DNA"/>
</dbReference>
<name>A0A2G5E582_AQUCA</name>
<evidence type="ECO:0000313" key="1">
    <source>
        <dbReference type="EMBL" id="PIA50928.1"/>
    </source>
</evidence>
<accession>A0A2G5E582</accession>
<dbReference type="InParanoid" id="A0A2G5E582"/>
<proteinExistence type="predicted"/>